<dbReference type="GO" id="GO:0005886">
    <property type="term" value="C:plasma membrane"/>
    <property type="evidence" value="ECO:0007669"/>
    <property type="project" value="UniProtKB-SubCell"/>
</dbReference>
<sequence length="411" mass="44714">MSTDAEKTIPDERSLTPQATASDIGAFSFAGAYLWHSLSWIDRLLAPAVLVAMVLGVVIGVYAEEGVRHAFKGTAQWDGVSIPILVGLLLMIWPALTKVQWEKSLELFVNRSVLLHLAISFVLNWIIAPFIMLALAWATLPESSLARERHGVLLVGVARCIAMVLIWTTISRGDMNYCGLLVVFNSLLQVVLFAPYAVLFCNILGGSTHAVEAELTLNYGVAARAVGIYLGIPLAAGLVTRLVVLYTMKPSGLHRVLSLISPIAPLGLLYTIIVLFASQGKRITDNIGSVFRICVPLVLYFTIVWGLTFFAFWKFSRTHRRGLGGYEMAVTQAFTAGSNNFELAIAVATAAFGPESPEVLAATLGPLIEVPVLLLLSYFALWMRTTLRWSPLPDIDIDIEQPASSKSTPAV</sequence>
<evidence type="ECO:0000256" key="2">
    <source>
        <dbReference type="ARBA" id="ARBA00010110"/>
    </source>
</evidence>
<dbReference type="GO" id="GO:0046685">
    <property type="term" value="P:response to arsenic-containing substance"/>
    <property type="evidence" value="ECO:0007669"/>
    <property type="project" value="UniProtKB-KW"/>
</dbReference>
<organism evidence="11 12">
    <name type="scientific">Exidia glandulosa HHB12029</name>
    <dbReference type="NCBI Taxonomy" id="1314781"/>
    <lineage>
        <taxon>Eukaryota</taxon>
        <taxon>Fungi</taxon>
        <taxon>Dikarya</taxon>
        <taxon>Basidiomycota</taxon>
        <taxon>Agaricomycotina</taxon>
        <taxon>Agaricomycetes</taxon>
        <taxon>Auriculariales</taxon>
        <taxon>Exidiaceae</taxon>
        <taxon>Exidia</taxon>
    </lineage>
</organism>
<feature type="transmembrane region" description="Helical" evidence="10">
    <location>
        <begin position="152"/>
        <end position="170"/>
    </location>
</feature>
<dbReference type="PANTHER" id="PTHR43057:SF1">
    <property type="entry name" value="ARSENICAL-RESISTANCE PROTEIN 3"/>
    <property type="match status" value="1"/>
</dbReference>
<keyword evidence="7 9" id="KW-1133">Transmembrane helix</keyword>
<dbReference type="Proteomes" id="UP000077266">
    <property type="component" value="Unassembled WGS sequence"/>
</dbReference>
<accession>A0A165DDW5</accession>
<evidence type="ECO:0000256" key="5">
    <source>
        <dbReference type="ARBA" id="ARBA00022692"/>
    </source>
</evidence>
<feature type="transmembrane region" description="Helical" evidence="10">
    <location>
        <begin position="359"/>
        <end position="381"/>
    </location>
</feature>
<evidence type="ECO:0000256" key="9">
    <source>
        <dbReference type="PIRNR" id="PIRNR005508"/>
    </source>
</evidence>
<comment type="subcellular location">
    <subcellularLocation>
        <location evidence="1 9">Cell membrane</location>
        <topology evidence="1 9">Multi-pass membrane protein</topology>
    </subcellularLocation>
</comment>
<evidence type="ECO:0000313" key="11">
    <source>
        <dbReference type="EMBL" id="KZV84317.1"/>
    </source>
</evidence>
<feature type="transmembrane region" description="Helical" evidence="10">
    <location>
        <begin position="44"/>
        <end position="63"/>
    </location>
</feature>
<proteinExistence type="inferred from homology"/>
<dbReference type="InParanoid" id="A0A165DDW5"/>
<comment type="similarity">
    <text evidence="2 9">Belongs to the arsenical resistance-3 (ACR3) (TC 2.A.59) family.</text>
</comment>
<dbReference type="Gene3D" id="1.20.1530.20">
    <property type="match status" value="1"/>
</dbReference>
<reference evidence="11 12" key="1">
    <citation type="journal article" date="2016" name="Mol. Biol. Evol.">
        <title>Comparative Genomics of Early-Diverging Mushroom-Forming Fungi Provides Insights into the Origins of Lignocellulose Decay Capabilities.</title>
        <authorList>
            <person name="Nagy L.G."/>
            <person name="Riley R."/>
            <person name="Tritt A."/>
            <person name="Adam C."/>
            <person name="Daum C."/>
            <person name="Floudas D."/>
            <person name="Sun H."/>
            <person name="Yadav J.S."/>
            <person name="Pangilinan J."/>
            <person name="Larsson K.H."/>
            <person name="Matsuura K."/>
            <person name="Barry K."/>
            <person name="Labutti K."/>
            <person name="Kuo R."/>
            <person name="Ohm R.A."/>
            <person name="Bhattacharya S.S."/>
            <person name="Shirouzu T."/>
            <person name="Yoshinaga Y."/>
            <person name="Martin F.M."/>
            <person name="Grigoriev I.V."/>
            <person name="Hibbett D.S."/>
        </authorList>
    </citation>
    <scope>NUCLEOTIDE SEQUENCE [LARGE SCALE GENOMIC DNA]</scope>
    <source>
        <strain evidence="11 12">HHB12029</strain>
    </source>
</reference>
<evidence type="ECO:0000256" key="10">
    <source>
        <dbReference type="SAM" id="Phobius"/>
    </source>
</evidence>
<keyword evidence="6" id="KW-0059">Arsenical resistance</keyword>
<evidence type="ECO:0000256" key="7">
    <source>
        <dbReference type="ARBA" id="ARBA00022989"/>
    </source>
</evidence>
<dbReference type="InterPro" id="IPR004706">
    <property type="entry name" value="Arsenical-R_Acr3"/>
</dbReference>
<evidence type="ECO:0000256" key="1">
    <source>
        <dbReference type="ARBA" id="ARBA00004651"/>
    </source>
</evidence>
<protein>
    <submittedName>
        <fullName evidence="11">Arsenical-resistance protein</fullName>
    </submittedName>
</protein>
<keyword evidence="5 9" id="KW-0812">Transmembrane</keyword>
<evidence type="ECO:0000256" key="4">
    <source>
        <dbReference type="ARBA" id="ARBA00022475"/>
    </source>
</evidence>
<feature type="transmembrane region" description="Helical" evidence="10">
    <location>
        <begin position="75"/>
        <end position="93"/>
    </location>
</feature>
<feature type="transmembrane region" description="Helical" evidence="10">
    <location>
        <begin position="113"/>
        <end position="140"/>
    </location>
</feature>
<dbReference type="STRING" id="1314781.A0A165DDW5"/>
<evidence type="ECO:0000256" key="8">
    <source>
        <dbReference type="ARBA" id="ARBA00023136"/>
    </source>
</evidence>
<dbReference type="OrthoDB" id="187348at2759"/>
<keyword evidence="3 9" id="KW-0813">Transport</keyword>
<evidence type="ECO:0000256" key="3">
    <source>
        <dbReference type="ARBA" id="ARBA00022448"/>
    </source>
</evidence>
<name>A0A165DDW5_EXIGL</name>
<dbReference type="AlphaFoldDB" id="A0A165DDW5"/>
<feature type="transmembrane region" description="Helical" evidence="10">
    <location>
        <begin position="226"/>
        <end position="247"/>
    </location>
</feature>
<keyword evidence="8 9" id="KW-0472">Membrane</keyword>
<dbReference type="NCBIfam" id="TIGR00832">
    <property type="entry name" value="acr3"/>
    <property type="match status" value="1"/>
</dbReference>
<feature type="transmembrane region" description="Helical" evidence="10">
    <location>
        <begin position="290"/>
        <end position="313"/>
    </location>
</feature>
<dbReference type="GO" id="GO:0015297">
    <property type="term" value="F:antiporter activity"/>
    <property type="evidence" value="ECO:0007669"/>
    <property type="project" value="UniProtKB-UniRule"/>
</dbReference>
<dbReference type="Pfam" id="PF01758">
    <property type="entry name" value="SBF"/>
    <property type="match status" value="1"/>
</dbReference>
<dbReference type="InterPro" id="IPR002657">
    <property type="entry name" value="BilAc:Na_symport/Acr3"/>
</dbReference>
<dbReference type="EMBL" id="KV426231">
    <property type="protein sequence ID" value="KZV84317.1"/>
    <property type="molecule type" value="Genomic_DNA"/>
</dbReference>
<feature type="transmembrane region" description="Helical" evidence="10">
    <location>
        <begin position="259"/>
        <end position="278"/>
    </location>
</feature>
<dbReference type="PIRSF" id="PIRSF005508">
    <property type="entry name" value="Acr3"/>
    <property type="match status" value="1"/>
</dbReference>
<dbReference type="InterPro" id="IPR038770">
    <property type="entry name" value="Na+/solute_symporter_sf"/>
</dbReference>
<feature type="transmembrane region" description="Helical" evidence="10">
    <location>
        <begin position="182"/>
        <end position="205"/>
    </location>
</feature>
<keyword evidence="12" id="KW-1185">Reference proteome</keyword>
<dbReference type="GO" id="GO:0015105">
    <property type="term" value="F:arsenite transmembrane transporter activity"/>
    <property type="evidence" value="ECO:0007669"/>
    <property type="project" value="TreeGrafter"/>
</dbReference>
<dbReference type="FunFam" id="1.20.1530.20:FF:000009">
    <property type="entry name" value="Arsenite transporter, ACR3 family"/>
    <property type="match status" value="1"/>
</dbReference>
<keyword evidence="4 9" id="KW-1003">Cell membrane</keyword>
<dbReference type="GO" id="GO:0015104">
    <property type="term" value="F:antimonite transmembrane transporter activity"/>
    <property type="evidence" value="ECO:0007669"/>
    <property type="project" value="TreeGrafter"/>
</dbReference>
<dbReference type="PANTHER" id="PTHR43057">
    <property type="entry name" value="ARSENITE EFFLUX TRANSPORTER"/>
    <property type="match status" value="1"/>
</dbReference>
<evidence type="ECO:0000256" key="6">
    <source>
        <dbReference type="ARBA" id="ARBA00022849"/>
    </source>
</evidence>
<gene>
    <name evidence="11" type="ORF">EXIGLDRAFT_776696</name>
</gene>
<evidence type="ECO:0000313" key="12">
    <source>
        <dbReference type="Proteomes" id="UP000077266"/>
    </source>
</evidence>